<dbReference type="SUPFAM" id="SSF49313">
    <property type="entry name" value="Cadherin-like"/>
    <property type="match status" value="1"/>
</dbReference>
<name>A0ABV0MSU8_9TELE</name>
<protein>
    <recommendedName>
        <fullName evidence="3">Cadherin domain-containing protein</fullName>
    </recommendedName>
</protein>
<proteinExistence type="predicted"/>
<sequence length="74" mass="8226">AISFQKKSLSYMLLINPGNLFSINQESGALSLTRLVDYESGHNLHTLQVRASETDTGLSGVAEVLNIIRFFVYH</sequence>
<keyword evidence="5" id="KW-1185">Reference proteome</keyword>
<keyword evidence="2" id="KW-0472">Membrane</keyword>
<organism evidence="4 5">
    <name type="scientific">Goodea atripinnis</name>
    <dbReference type="NCBI Taxonomy" id="208336"/>
    <lineage>
        <taxon>Eukaryota</taxon>
        <taxon>Metazoa</taxon>
        <taxon>Chordata</taxon>
        <taxon>Craniata</taxon>
        <taxon>Vertebrata</taxon>
        <taxon>Euteleostomi</taxon>
        <taxon>Actinopterygii</taxon>
        <taxon>Neopterygii</taxon>
        <taxon>Teleostei</taxon>
        <taxon>Neoteleostei</taxon>
        <taxon>Acanthomorphata</taxon>
        <taxon>Ovalentaria</taxon>
        <taxon>Atherinomorphae</taxon>
        <taxon>Cyprinodontiformes</taxon>
        <taxon>Goodeidae</taxon>
        <taxon>Goodea</taxon>
    </lineage>
</organism>
<evidence type="ECO:0000259" key="3">
    <source>
        <dbReference type="Pfam" id="PF00028"/>
    </source>
</evidence>
<gene>
    <name evidence="4" type="ORF">GOODEAATRI_017515</name>
</gene>
<reference evidence="4 5" key="1">
    <citation type="submission" date="2021-06" db="EMBL/GenBank/DDBJ databases">
        <authorList>
            <person name="Palmer J.M."/>
        </authorList>
    </citation>
    <scope>NUCLEOTIDE SEQUENCE [LARGE SCALE GENOMIC DNA]</scope>
    <source>
        <strain evidence="4 5">GA_2019</strain>
        <tissue evidence="4">Muscle</tissue>
    </source>
</reference>
<dbReference type="InterPro" id="IPR015919">
    <property type="entry name" value="Cadherin-like_sf"/>
</dbReference>
<evidence type="ECO:0000256" key="1">
    <source>
        <dbReference type="ARBA" id="ARBA00004370"/>
    </source>
</evidence>
<accession>A0ABV0MSU8</accession>
<feature type="non-terminal residue" evidence="4">
    <location>
        <position position="1"/>
    </location>
</feature>
<comment type="caution">
    <text evidence="4">The sequence shown here is derived from an EMBL/GenBank/DDBJ whole genome shotgun (WGS) entry which is preliminary data.</text>
</comment>
<dbReference type="EMBL" id="JAHRIO010011425">
    <property type="protein sequence ID" value="MEQ2162214.1"/>
    <property type="molecule type" value="Genomic_DNA"/>
</dbReference>
<dbReference type="Gene3D" id="2.60.40.60">
    <property type="entry name" value="Cadherins"/>
    <property type="match status" value="1"/>
</dbReference>
<comment type="subcellular location">
    <subcellularLocation>
        <location evidence="1">Membrane</location>
    </subcellularLocation>
</comment>
<dbReference type="Proteomes" id="UP001476798">
    <property type="component" value="Unassembled WGS sequence"/>
</dbReference>
<feature type="domain" description="Cadherin" evidence="3">
    <location>
        <begin position="7"/>
        <end position="64"/>
    </location>
</feature>
<evidence type="ECO:0000313" key="4">
    <source>
        <dbReference type="EMBL" id="MEQ2162214.1"/>
    </source>
</evidence>
<dbReference type="Pfam" id="PF00028">
    <property type="entry name" value="Cadherin"/>
    <property type="match status" value="1"/>
</dbReference>
<evidence type="ECO:0000256" key="2">
    <source>
        <dbReference type="ARBA" id="ARBA00023136"/>
    </source>
</evidence>
<evidence type="ECO:0000313" key="5">
    <source>
        <dbReference type="Proteomes" id="UP001476798"/>
    </source>
</evidence>
<dbReference type="InterPro" id="IPR002126">
    <property type="entry name" value="Cadherin-like_dom"/>
</dbReference>
<dbReference type="CDD" id="cd11304">
    <property type="entry name" value="Cadherin_repeat"/>
    <property type="match status" value="1"/>
</dbReference>